<organism evidence="4 5">
    <name type="scientific">Coniochaeta pulveracea</name>
    <dbReference type="NCBI Taxonomy" id="177199"/>
    <lineage>
        <taxon>Eukaryota</taxon>
        <taxon>Fungi</taxon>
        <taxon>Dikarya</taxon>
        <taxon>Ascomycota</taxon>
        <taxon>Pezizomycotina</taxon>
        <taxon>Sordariomycetes</taxon>
        <taxon>Sordariomycetidae</taxon>
        <taxon>Coniochaetales</taxon>
        <taxon>Coniochaetaceae</taxon>
        <taxon>Coniochaeta</taxon>
    </lineage>
</organism>
<accession>A0A420Y5M9</accession>
<dbReference type="OrthoDB" id="409543at2759"/>
<dbReference type="SUPFAM" id="SSF53448">
    <property type="entry name" value="Nucleotide-diphospho-sugar transferases"/>
    <property type="match status" value="1"/>
</dbReference>
<keyword evidence="2" id="KW-0808">Transferase</keyword>
<dbReference type="AlphaFoldDB" id="A0A420Y5M9"/>
<evidence type="ECO:0000313" key="5">
    <source>
        <dbReference type="Proteomes" id="UP000275385"/>
    </source>
</evidence>
<keyword evidence="3" id="KW-1133">Transmembrane helix</keyword>
<keyword evidence="3" id="KW-0812">Transmembrane</keyword>
<reference evidence="4 5" key="1">
    <citation type="submission" date="2018-08" db="EMBL/GenBank/DDBJ databases">
        <title>Draft genome of the lignicolous fungus Coniochaeta pulveracea.</title>
        <authorList>
            <person name="Borstlap C.J."/>
            <person name="De Witt R.N."/>
            <person name="Botha A."/>
            <person name="Volschenk H."/>
        </authorList>
    </citation>
    <scope>NUCLEOTIDE SEQUENCE [LARGE SCALE GENOMIC DNA]</scope>
    <source>
        <strain evidence="4 5">CAB683</strain>
    </source>
</reference>
<dbReference type="InterPro" id="IPR029044">
    <property type="entry name" value="Nucleotide-diphossugar_trans"/>
</dbReference>
<evidence type="ECO:0008006" key="6">
    <source>
        <dbReference type="Google" id="ProtNLM"/>
    </source>
</evidence>
<evidence type="ECO:0000256" key="2">
    <source>
        <dbReference type="ARBA" id="ARBA00022679"/>
    </source>
</evidence>
<evidence type="ECO:0000256" key="1">
    <source>
        <dbReference type="ARBA" id="ARBA00009003"/>
    </source>
</evidence>
<protein>
    <recommendedName>
        <fullName evidence="6">Membrane-bound alpha-1,6-mannosyltransferase Initiation-specific</fullName>
    </recommendedName>
</protein>
<keyword evidence="3" id="KW-0472">Membrane</keyword>
<name>A0A420Y5M9_9PEZI</name>
<dbReference type="PANTHER" id="PTHR32385">
    <property type="entry name" value="MANNOSYL PHOSPHORYLINOSITOL CERAMIDE SYNTHASE"/>
    <property type="match status" value="1"/>
</dbReference>
<gene>
    <name evidence="4" type="ORF">DL546_005477</name>
</gene>
<dbReference type="STRING" id="177199.A0A420Y5M9"/>
<dbReference type="EMBL" id="QVQW01000046">
    <property type="protein sequence ID" value="RKU43194.1"/>
    <property type="molecule type" value="Genomic_DNA"/>
</dbReference>
<dbReference type="Proteomes" id="UP000275385">
    <property type="component" value="Unassembled WGS sequence"/>
</dbReference>
<keyword evidence="5" id="KW-1185">Reference proteome</keyword>
<evidence type="ECO:0000256" key="3">
    <source>
        <dbReference type="SAM" id="Phobius"/>
    </source>
</evidence>
<dbReference type="InterPro" id="IPR051706">
    <property type="entry name" value="Glycosyltransferase_domain"/>
</dbReference>
<dbReference type="InterPro" id="IPR007577">
    <property type="entry name" value="GlycoTrfase_DXD_sugar-bd_CS"/>
</dbReference>
<dbReference type="GO" id="GO:0000030">
    <property type="term" value="F:mannosyltransferase activity"/>
    <property type="evidence" value="ECO:0007669"/>
    <property type="project" value="TreeGrafter"/>
</dbReference>
<dbReference type="GO" id="GO:0051999">
    <property type="term" value="P:mannosyl-inositol phosphorylceramide biosynthetic process"/>
    <property type="evidence" value="ECO:0007669"/>
    <property type="project" value="TreeGrafter"/>
</dbReference>
<sequence>MSLVSRNDPGKLVLIILSLLVIVLILHQHNASKRFAVSGDLSESLQLIYPCNPRDPETTTKSTNSTSPDIPNVIHQVWKTADVKTYTTLPFEPSHDLWKSMFRPVNYTVKLWTDDDVLHLMKTRYPWLLSTYEGYPQNIQRADLARLAIVHAEGGIYADLDVYPRNTTVMRCLQDLKLQNIFAPTGGGLGLSNHFFMAERGSPLLLLSLYEAKRRGGPEARQVLLLPYLKVFWTTGPMMVTAAFRKYAWLYEGQGKSVGLLDPSQGFVVVV</sequence>
<dbReference type="GO" id="GO:0016020">
    <property type="term" value="C:membrane"/>
    <property type="evidence" value="ECO:0007669"/>
    <property type="project" value="GOC"/>
</dbReference>
<proteinExistence type="inferred from homology"/>
<dbReference type="PANTHER" id="PTHR32385:SF15">
    <property type="entry name" value="INOSITOL PHOSPHOCERAMIDE MANNOSYLTRANSFERASE 1"/>
    <property type="match status" value="1"/>
</dbReference>
<dbReference type="Pfam" id="PF04488">
    <property type="entry name" value="Gly_transf_sug"/>
    <property type="match status" value="1"/>
</dbReference>
<evidence type="ECO:0000313" key="4">
    <source>
        <dbReference type="EMBL" id="RKU43194.1"/>
    </source>
</evidence>
<comment type="similarity">
    <text evidence="1">Belongs to the glycosyltransferase 32 family.</text>
</comment>
<dbReference type="Gene3D" id="3.90.550.20">
    <property type="match status" value="1"/>
</dbReference>
<feature type="transmembrane region" description="Helical" evidence="3">
    <location>
        <begin position="12"/>
        <end position="29"/>
    </location>
</feature>
<comment type="caution">
    <text evidence="4">The sequence shown here is derived from an EMBL/GenBank/DDBJ whole genome shotgun (WGS) entry which is preliminary data.</text>
</comment>